<evidence type="ECO:0008006" key="4">
    <source>
        <dbReference type="Google" id="ProtNLM"/>
    </source>
</evidence>
<name>A0ABS6EYF2_9CLOT</name>
<gene>
    <name evidence="2" type="ORF">KQI89_03230</name>
</gene>
<dbReference type="EMBL" id="JAHLQL010000001">
    <property type="protein sequence ID" value="MBU5590765.1"/>
    <property type="molecule type" value="Genomic_DNA"/>
</dbReference>
<dbReference type="Proteomes" id="UP000736583">
    <property type="component" value="Unassembled WGS sequence"/>
</dbReference>
<proteinExistence type="predicted"/>
<feature type="transmembrane region" description="Helical" evidence="1">
    <location>
        <begin position="9"/>
        <end position="30"/>
    </location>
</feature>
<keyword evidence="3" id="KW-1185">Reference proteome</keyword>
<keyword evidence="1" id="KW-1133">Transmembrane helix</keyword>
<protein>
    <recommendedName>
        <fullName evidence="4">Lipoprotein</fullName>
    </recommendedName>
</protein>
<evidence type="ECO:0000256" key="1">
    <source>
        <dbReference type="SAM" id="Phobius"/>
    </source>
</evidence>
<keyword evidence="1" id="KW-0472">Membrane</keyword>
<organism evidence="2 3">
    <name type="scientific">Clostridium simiarum</name>
    <dbReference type="NCBI Taxonomy" id="2841506"/>
    <lineage>
        <taxon>Bacteria</taxon>
        <taxon>Bacillati</taxon>
        <taxon>Bacillota</taxon>
        <taxon>Clostridia</taxon>
        <taxon>Eubacteriales</taxon>
        <taxon>Clostridiaceae</taxon>
        <taxon>Clostridium</taxon>
    </lineage>
</organism>
<accession>A0ABS6EYF2</accession>
<reference evidence="2 3" key="1">
    <citation type="submission" date="2021-06" db="EMBL/GenBank/DDBJ databases">
        <authorList>
            <person name="Sun Q."/>
            <person name="Li D."/>
        </authorList>
    </citation>
    <scope>NUCLEOTIDE SEQUENCE [LARGE SCALE GENOMIC DNA]</scope>
    <source>
        <strain evidence="2 3">MSJ-4</strain>
    </source>
</reference>
<sequence>MIWNFKKSIILTLTIIFLIEIILICTNNIYRLLNKEAFKDYNTLPTSNMEGYNVQREFDINNISISDVLAFNEKEGFSINSIKYNEEEINLSVDFTTNKEGFLQYLLVLKDSKETINIEEINIISEEEDIIKGYLILKTT</sequence>
<keyword evidence="1" id="KW-0812">Transmembrane</keyword>
<evidence type="ECO:0000313" key="3">
    <source>
        <dbReference type="Proteomes" id="UP000736583"/>
    </source>
</evidence>
<dbReference type="RefSeq" id="WP_216455867.1">
    <property type="nucleotide sequence ID" value="NZ_JAHLQL010000001.1"/>
</dbReference>
<evidence type="ECO:0000313" key="2">
    <source>
        <dbReference type="EMBL" id="MBU5590765.1"/>
    </source>
</evidence>
<comment type="caution">
    <text evidence="2">The sequence shown here is derived from an EMBL/GenBank/DDBJ whole genome shotgun (WGS) entry which is preliminary data.</text>
</comment>